<organism evidence="2 3">
    <name type="scientific">Azospirillum griseum</name>
    <dbReference type="NCBI Taxonomy" id="2496639"/>
    <lineage>
        <taxon>Bacteria</taxon>
        <taxon>Pseudomonadati</taxon>
        <taxon>Pseudomonadota</taxon>
        <taxon>Alphaproteobacteria</taxon>
        <taxon>Rhodospirillales</taxon>
        <taxon>Azospirillaceae</taxon>
        <taxon>Azospirillum</taxon>
    </lineage>
</organism>
<dbReference type="OrthoDB" id="8234697at2"/>
<evidence type="ECO:0000313" key="2">
    <source>
        <dbReference type="EMBL" id="RTR20181.1"/>
    </source>
</evidence>
<proteinExistence type="predicted"/>
<accession>A0A431VGW3</accession>
<gene>
    <name evidence="2" type="ORF">EJ903_11615</name>
</gene>
<comment type="caution">
    <text evidence="2">The sequence shown here is derived from an EMBL/GenBank/DDBJ whole genome shotgun (WGS) entry which is preliminary data.</text>
</comment>
<evidence type="ECO:0000256" key="1">
    <source>
        <dbReference type="SAM" id="SignalP"/>
    </source>
</evidence>
<keyword evidence="1" id="KW-0732">Signal</keyword>
<dbReference type="Proteomes" id="UP000277007">
    <property type="component" value="Unassembled WGS sequence"/>
</dbReference>
<keyword evidence="3" id="KW-1185">Reference proteome</keyword>
<protein>
    <recommendedName>
        <fullName evidence="4">General secretion pathway protein C</fullName>
    </recommendedName>
</protein>
<reference evidence="2 3" key="1">
    <citation type="submission" date="2018-12" db="EMBL/GenBank/DDBJ databases">
        <authorList>
            <person name="Yang Y."/>
        </authorList>
    </citation>
    <scope>NUCLEOTIDE SEQUENCE [LARGE SCALE GENOMIC DNA]</scope>
    <source>
        <strain evidence="2 3">L-25-5w-1</strain>
    </source>
</reference>
<sequence length="148" mass="15493">MKRPMISRVLARVAASALLGLPLCTPATAFELPPRDTFDAMVQRPLFFPSRRAAPAMVESAPTAAPALAPVPAEGTRVIGVAVDRQGRAIAVLRAAAGSERRVSVGDRVQGWTIDGIGRSGLTLSVNDQRATVPVLGLVPPIPDKPVN</sequence>
<name>A0A431VGW3_9PROT</name>
<feature type="chain" id="PRO_5019387931" description="General secretion pathway protein C" evidence="1">
    <location>
        <begin position="30"/>
        <end position="148"/>
    </location>
</feature>
<evidence type="ECO:0000313" key="3">
    <source>
        <dbReference type="Proteomes" id="UP000277007"/>
    </source>
</evidence>
<feature type="signal peptide" evidence="1">
    <location>
        <begin position="1"/>
        <end position="29"/>
    </location>
</feature>
<dbReference type="EMBL" id="RXMA01000009">
    <property type="protein sequence ID" value="RTR20181.1"/>
    <property type="molecule type" value="Genomic_DNA"/>
</dbReference>
<evidence type="ECO:0008006" key="4">
    <source>
        <dbReference type="Google" id="ProtNLM"/>
    </source>
</evidence>
<dbReference type="RefSeq" id="WP_126615307.1">
    <property type="nucleotide sequence ID" value="NZ_JBHUCY010000033.1"/>
</dbReference>
<dbReference type="AlphaFoldDB" id="A0A431VGW3"/>